<protein>
    <submittedName>
        <fullName evidence="1">Uncharacterized protein</fullName>
    </submittedName>
</protein>
<dbReference type="EMBL" id="JAEUBG010005331">
    <property type="protein sequence ID" value="KAH3675911.1"/>
    <property type="molecule type" value="Genomic_DNA"/>
</dbReference>
<reference evidence="1" key="1">
    <citation type="journal article" date="2021" name="Open Biol.">
        <title>Shared evolutionary footprints suggest mitochondrial oxidative damage underlies multiple complex I losses in fungi.</title>
        <authorList>
            <person name="Schikora-Tamarit M.A."/>
            <person name="Marcet-Houben M."/>
            <person name="Nosek J."/>
            <person name="Gabaldon T."/>
        </authorList>
    </citation>
    <scope>NUCLEOTIDE SEQUENCE</scope>
    <source>
        <strain evidence="1">CBS2887</strain>
    </source>
</reference>
<comment type="caution">
    <text evidence="1">The sequence shown here is derived from an EMBL/GenBank/DDBJ whole genome shotgun (WGS) entry which is preliminary data.</text>
</comment>
<gene>
    <name evidence="1" type="ORF">WICPIJ_009217</name>
</gene>
<organism evidence="1 2">
    <name type="scientific">Wickerhamomyces pijperi</name>
    <name type="common">Yeast</name>
    <name type="synonym">Pichia pijperi</name>
    <dbReference type="NCBI Taxonomy" id="599730"/>
    <lineage>
        <taxon>Eukaryota</taxon>
        <taxon>Fungi</taxon>
        <taxon>Dikarya</taxon>
        <taxon>Ascomycota</taxon>
        <taxon>Saccharomycotina</taxon>
        <taxon>Saccharomycetes</taxon>
        <taxon>Phaffomycetales</taxon>
        <taxon>Wickerhamomycetaceae</taxon>
        <taxon>Wickerhamomyces</taxon>
    </lineage>
</organism>
<name>A0A9P8PPN1_WICPI</name>
<accession>A0A9P8PPN1</accession>
<dbReference type="Proteomes" id="UP000774326">
    <property type="component" value="Unassembled WGS sequence"/>
</dbReference>
<evidence type="ECO:0000313" key="2">
    <source>
        <dbReference type="Proteomes" id="UP000774326"/>
    </source>
</evidence>
<reference evidence="1" key="2">
    <citation type="submission" date="2021-01" db="EMBL/GenBank/DDBJ databases">
        <authorList>
            <person name="Schikora-Tamarit M.A."/>
        </authorList>
    </citation>
    <scope>NUCLEOTIDE SEQUENCE</scope>
    <source>
        <strain evidence="1">CBS2887</strain>
    </source>
</reference>
<feature type="non-terminal residue" evidence="1">
    <location>
        <position position="1"/>
    </location>
</feature>
<keyword evidence="2" id="KW-1185">Reference proteome</keyword>
<proteinExistence type="predicted"/>
<sequence length="41" mass="4553">VSNLTDEEYIDAIEVDLQAENNIDVLLEGKMRDAADSELSN</sequence>
<dbReference type="AlphaFoldDB" id="A0A9P8PPN1"/>
<evidence type="ECO:0000313" key="1">
    <source>
        <dbReference type="EMBL" id="KAH3675911.1"/>
    </source>
</evidence>